<reference evidence="6 7" key="1">
    <citation type="submission" date="2021-05" db="EMBL/GenBank/DDBJ databases">
        <title>Direct Submission.</title>
        <authorList>
            <person name="Li K."/>
            <person name="Gao J."/>
        </authorList>
    </citation>
    <scope>NUCLEOTIDE SEQUENCE [LARGE SCALE GENOMIC DNA]</scope>
    <source>
        <strain evidence="6 7">Mg02</strain>
    </source>
</reference>
<dbReference type="PROSITE" id="PS51318">
    <property type="entry name" value="TAT"/>
    <property type="match status" value="1"/>
</dbReference>
<feature type="domain" description="Fe/B12 periplasmic-binding" evidence="5">
    <location>
        <begin position="63"/>
        <end position="338"/>
    </location>
</feature>
<keyword evidence="3" id="KW-0813">Transport</keyword>
<dbReference type="Gene3D" id="3.40.50.1980">
    <property type="entry name" value="Nitrogenase molybdenum iron protein domain"/>
    <property type="match status" value="2"/>
</dbReference>
<dbReference type="CDD" id="cd01146">
    <property type="entry name" value="FhuD"/>
    <property type="match status" value="1"/>
</dbReference>
<dbReference type="PANTHER" id="PTHR30532:SF24">
    <property type="entry name" value="FERRIC ENTEROBACTIN-BINDING PERIPLASMIC PROTEIN FEPB"/>
    <property type="match status" value="1"/>
</dbReference>
<dbReference type="SUPFAM" id="SSF53807">
    <property type="entry name" value="Helical backbone' metal receptor"/>
    <property type="match status" value="1"/>
</dbReference>
<protein>
    <submittedName>
        <fullName evidence="6">Iron-siderophore ABC transporter substrate-binding protein</fullName>
    </submittedName>
</protein>
<dbReference type="Proteomes" id="UP000676079">
    <property type="component" value="Chromosome"/>
</dbReference>
<evidence type="ECO:0000256" key="4">
    <source>
        <dbReference type="ARBA" id="ARBA00022729"/>
    </source>
</evidence>
<evidence type="ECO:0000256" key="1">
    <source>
        <dbReference type="ARBA" id="ARBA00004196"/>
    </source>
</evidence>
<organism evidence="6 7">
    <name type="scientific">Nocardiopsis changdeensis</name>
    <dbReference type="NCBI Taxonomy" id="2831969"/>
    <lineage>
        <taxon>Bacteria</taxon>
        <taxon>Bacillati</taxon>
        <taxon>Actinomycetota</taxon>
        <taxon>Actinomycetes</taxon>
        <taxon>Streptosporangiales</taxon>
        <taxon>Nocardiopsidaceae</taxon>
        <taxon>Nocardiopsis</taxon>
    </lineage>
</organism>
<evidence type="ECO:0000256" key="3">
    <source>
        <dbReference type="ARBA" id="ARBA00022448"/>
    </source>
</evidence>
<dbReference type="EMBL" id="CP074133">
    <property type="protein sequence ID" value="QUX20428.1"/>
    <property type="molecule type" value="Genomic_DNA"/>
</dbReference>
<evidence type="ECO:0000256" key="2">
    <source>
        <dbReference type="ARBA" id="ARBA00008814"/>
    </source>
</evidence>
<dbReference type="InterPro" id="IPR051313">
    <property type="entry name" value="Bact_iron-sidero_bind"/>
</dbReference>
<comment type="subcellular location">
    <subcellularLocation>
        <location evidence="1">Cell envelope</location>
    </subcellularLocation>
</comment>
<dbReference type="RefSeq" id="WP_220561623.1">
    <property type="nucleotide sequence ID" value="NZ_CP074133.1"/>
</dbReference>
<gene>
    <name evidence="6" type="ORF">KGD84_18100</name>
</gene>
<evidence type="ECO:0000313" key="7">
    <source>
        <dbReference type="Proteomes" id="UP000676079"/>
    </source>
</evidence>
<evidence type="ECO:0000313" key="6">
    <source>
        <dbReference type="EMBL" id="QUX20428.1"/>
    </source>
</evidence>
<name>A0ABX8BHV9_9ACTN</name>
<keyword evidence="4" id="KW-0732">Signal</keyword>
<accession>A0ABX8BHV9</accession>
<sequence length="346" mass="36551">MPHPSLSRRALLAGTAGALGLAAAGCGRGRDDADPGASAGRGGYPLTVEHRFGATEIPAEPQRIVTVGLTDVDAVLALGAGPRLVGVTNFYEEFAHGVWPWAQGSLGGAAPEVMPRPEGDRPDLELIATLEPDLIVGLYSGLTQEDYDALSVLAPTVAQLGDFPDWGAPWDEMTLAIGRALDREEEAAGLVAGVEARFAEMSAAHPRFQGAGAVVAERFDRTFVVRSPTDPRTRFLEALGFETPAEIAELTGDSDAAPLPEEDFELLDRDLLLWNAGFSPGLREDLADHRVYQSLDVVAQGRALIVDDVVVSGALTWSTVLSLPYALEQLVPRIAAAVDGDPDTPA</sequence>
<dbReference type="InterPro" id="IPR002491">
    <property type="entry name" value="ABC_transptr_periplasmic_BD"/>
</dbReference>
<dbReference type="PANTHER" id="PTHR30532">
    <property type="entry name" value="IRON III DICITRATE-BINDING PERIPLASMIC PROTEIN"/>
    <property type="match status" value="1"/>
</dbReference>
<dbReference type="PROSITE" id="PS50983">
    <property type="entry name" value="FE_B12_PBP"/>
    <property type="match status" value="1"/>
</dbReference>
<dbReference type="Pfam" id="PF01497">
    <property type="entry name" value="Peripla_BP_2"/>
    <property type="match status" value="1"/>
</dbReference>
<dbReference type="InterPro" id="IPR006311">
    <property type="entry name" value="TAT_signal"/>
</dbReference>
<evidence type="ECO:0000259" key="5">
    <source>
        <dbReference type="PROSITE" id="PS50983"/>
    </source>
</evidence>
<keyword evidence="7" id="KW-1185">Reference proteome</keyword>
<comment type="similarity">
    <text evidence="2">Belongs to the bacterial solute-binding protein 8 family.</text>
</comment>
<proteinExistence type="inferred from homology"/>